<dbReference type="EMBL" id="BK014927">
    <property type="protein sequence ID" value="DAD83048.1"/>
    <property type="molecule type" value="Genomic_DNA"/>
</dbReference>
<protein>
    <submittedName>
        <fullName evidence="1">Uncharacterized protein</fullName>
    </submittedName>
</protein>
<evidence type="ECO:0000313" key="1">
    <source>
        <dbReference type="EMBL" id="DAD83048.1"/>
    </source>
</evidence>
<sequence length="80" mass="9091">MSVEEIRVLLARAKFCIKRQLVIGLPWGEYIPTALVLRCVKGEWNYSVEFRDKNCTKSTITIGLDKVEWPSAGGGFICRE</sequence>
<proteinExistence type="predicted"/>
<name>A0A8S5MLE4_9CAUD</name>
<organism evidence="1">
    <name type="scientific">Caudovirales sp. ct1Jx6</name>
    <dbReference type="NCBI Taxonomy" id="2826765"/>
    <lineage>
        <taxon>Viruses</taxon>
        <taxon>Duplodnaviria</taxon>
        <taxon>Heunggongvirae</taxon>
        <taxon>Uroviricota</taxon>
        <taxon>Caudoviricetes</taxon>
    </lineage>
</organism>
<accession>A0A8S5MLE4</accession>
<reference evidence="1" key="1">
    <citation type="journal article" date="2021" name="Proc. Natl. Acad. Sci. U.S.A.">
        <title>A Catalog of Tens of Thousands of Viruses from Human Metagenomes Reveals Hidden Associations with Chronic Diseases.</title>
        <authorList>
            <person name="Tisza M.J."/>
            <person name="Buck C.B."/>
        </authorList>
    </citation>
    <scope>NUCLEOTIDE SEQUENCE</scope>
    <source>
        <strain evidence="1">Ct1Jx6</strain>
    </source>
</reference>